<evidence type="ECO:0000256" key="5">
    <source>
        <dbReference type="ARBA" id="ARBA00022840"/>
    </source>
</evidence>
<feature type="domain" description="CobB/CobQ-like glutamine amidotransferase" evidence="10">
    <location>
        <begin position="281"/>
        <end position="482"/>
    </location>
</feature>
<dbReference type="PROSITE" id="PS51274">
    <property type="entry name" value="GATASE_COBBQ"/>
    <property type="match status" value="1"/>
</dbReference>
<evidence type="ECO:0000313" key="12">
    <source>
        <dbReference type="Proteomes" id="UP001206983"/>
    </source>
</evidence>
<evidence type="ECO:0000256" key="1">
    <source>
        <dbReference type="ARBA" id="ARBA00001946"/>
    </source>
</evidence>
<comment type="domain">
    <text evidence="8">Comprises of two domains. The C-terminal domain contains the binding site for glutamine and catalyzes the hydrolysis of this substrate to glutamate and ammonia. The N-terminal domain is anticipated to bind ATP, and cobyrinate or Ni-sirohydrochlorin, and catalyzes the ultimate synthesis of the diamide product. The ammonia produced via the glutaminase domain is probably translocated to the adjacent domain via a molecular tunnel, where it reacts with an activated intermediate.</text>
</comment>
<keyword evidence="2 8" id="KW-0169">Cobalamin biosynthesis</keyword>
<comment type="catalytic activity">
    <reaction evidence="8">
        <text>cob(II)yrinate + 2 L-glutamine + 2 ATP + 2 H2O = cob(II)yrinate a,c diamide + 2 L-glutamate + 2 ADP + 2 phosphate + 2 H(+)</text>
        <dbReference type="Rhea" id="RHEA:26289"/>
        <dbReference type="ChEBI" id="CHEBI:15377"/>
        <dbReference type="ChEBI" id="CHEBI:15378"/>
        <dbReference type="ChEBI" id="CHEBI:29985"/>
        <dbReference type="ChEBI" id="CHEBI:30616"/>
        <dbReference type="ChEBI" id="CHEBI:43474"/>
        <dbReference type="ChEBI" id="CHEBI:58359"/>
        <dbReference type="ChEBI" id="CHEBI:58537"/>
        <dbReference type="ChEBI" id="CHEBI:58894"/>
        <dbReference type="ChEBI" id="CHEBI:456216"/>
        <dbReference type="EC" id="6.3.5.11"/>
    </reaction>
</comment>
<keyword evidence="8" id="KW-0484">Methanogenesis</keyword>
<dbReference type="AlphaFoldDB" id="A0AAE3H9L8"/>
<dbReference type="InterPro" id="IPR004484">
    <property type="entry name" value="CbiA/CobB_synth"/>
</dbReference>
<dbReference type="EMBL" id="JTEO01000002">
    <property type="protein sequence ID" value="MCQ6962154.1"/>
    <property type="molecule type" value="Genomic_DNA"/>
</dbReference>
<sequence>MIQNSPRDGNTETEKVPASALKDMPRILLSAGSSSSGKTTITIGLLAALTEAGYNVQPYKVGLDYIDPSYYSEITGRRARNIDGFLMEEGSVRDVFVHGCEVDGEADIAIIEGVRGLYEGFDSFTDVGSTAQIAKILKCSVVLIINARSITRSAAALVGGFRDFDKDVHIAGVILNNIGGPRHAKKAREAIEFYTGIPVIGIIPRNSSMKISMRHLGLVPAIEERRRADNFDERTNFIRDAVKEGVDIDRLLETAHKAPPLERPENTVFLPREIEGERPVIGVALDEAFNFYYHDNLELLQLAGADLRYFSPIRDRKLPEVDGLYIGGGYPELFAAELENNFSMREDILDASRSGLPIYAECGGLMYLTEKLTTGVKGKGTYHMAEMPESTHDMVGALPGHTLMGHKRVVSYNIGSLSMDSVIGRTGNSFRGHEFHHSEVADIPKDAKFAIKLSRGTGIINGWDGLTVNNTLGCYAHLVASSYREFAGSFVDFVVRSSTL</sequence>
<dbReference type="InterPro" id="IPR011698">
    <property type="entry name" value="GATase_3"/>
</dbReference>
<organism evidence="11 12">
    <name type="scientific">Methanolobus chelungpuianus</name>
    <dbReference type="NCBI Taxonomy" id="502115"/>
    <lineage>
        <taxon>Archaea</taxon>
        <taxon>Methanobacteriati</taxon>
        <taxon>Methanobacteriota</taxon>
        <taxon>Stenosarchaea group</taxon>
        <taxon>Methanomicrobia</taxon>
        <taxon>Methanosarcinales</taxon>
        <taxon>Methanosarcinaceae</taxon>
        <taxon>Methanolobus</taxon>
    </lineage>
</organism>
<evidence type="ECO:0000313" key="11">
    <source>
        <dbReference type="EMBL" id="MCQ6962154.1"/>
    </source>
</evidence>
<evidence type="ECO:0000256" key="4">
    <source>
        <dbReference type="ARBA" id="ARBA00022741"/>
    </source>
</evidence>
<dbReference type="EC" id="6.3.5.11" evidence="8"/>
<dbReference type="GO" id="GO:0009236">
    <property type="term" value="P:cobalamin biosynthetic process"/>
    <property type="evidence" value="ECO:0007669"/>
    <property type="project" value="UniProtKB-UniRule"/>
</dbReference>
<evidence type="ECO:0000259" key="9">
    <source>
        <dbReference type="Pfam" id="PF01656"/>
    </source>
</evidence>
<dbReference type="InterPro" id="IPR002586">
    <property type="entry name" value="CobQ/CobB/MinD/ParA_Nub-bd_dom"/>
</dbReference>
<dbReference type="RefSeq" id="WP_425438342.1">
    <property type="nucleotide sequence ID" value="NZ_JTEO01000002.1"/>
</dbReference>
<evidence type="ECO:0000259" key="10">
    <source>
        <dbReference type="Pfam" id="PF07685"/>
    </source>
</evidence>
<feature type="site" description="Increases nucleophilicity of active site Cys" evidence="8">
    <location>
        <position position="477"/>
    </location>
</feature>
<dbReference type="InterPro" id="IPR027417">
    <property type="entry name" value="P-loop_NTPase"/>
</dbReference>
<dbReference type="SUPFAM" id="SSF52317">
    <property type="entry name" value="Class I glutamine amidotransferase-like"/>
    <property type="match status" value="1"/>
</dbReference>
<comment type="cofactor">
    <cofactor evidence="1 8">
        <name>Mg(2+)</name>
        <dbReference type="ChEBI" id="CHEBI:18420"/>
    </cofactor>
</comment>
<feature type="domain" description="CobQ/CobB/MinD/ParA nucleotide binding" evidence="9">
    <location>
        <begin position="28"/>
        <end position="215"/>
    </location>
</feature>
<accession>A0AAE3H9L8</accession>
<evidence type="ECO:0000256" key="3">
    <source>
        <dbReference type="ARBA" id="ARBA00022598"/>
    </source>
</evidence>
<protein>
    <recommendedName>
        <fullName evidence="8">Cobyrinate a,c-diamide synthase</fullName>
        <ecNumber evidence="8">6.3.5.11</ecNumber>
    </recommendedName>
    <alternativeName>
        <fullName evidence="8">Cobyrinic acid a,c-diamide synthetase</fullName>
    </alternativeName>
    <alternativeName>
        <fullName evidence="8">Ni-sirohydrochlorin a,c-diamide synthase</fullName>
        <ecNumber evidence="8">6.3.5.12</ecNumber>
    </alternativeName>
    <alternativeName>
        <fullName evidence="8">Ni-sirohydrochlorin a,c-diamide synthetase</fullName>
    </alternativeName>
</protein>
<dbReference type="InterPro" id="IPR029062">
    <property type="entry name" value="Class_I_gatase-like"/>
</dbReference>
<dbReference type="Pfam" id="PF07685">
    <property type="entry name" value="GATase_3"/>
    <property type="match status" value="1"/>
</dbReference>
<dbReference type="GO" id="GO:0015948">
    <property type="term" value="P:methanogenesis"/>
    <property type="evidence" value="ECO:0007669"/>
    <property type="project" value="UniProtKB-KW"/>
</dbReference>
<evidence type="ECO:0000256" key="7">
    <source>
        <dbReference type="ARBA" id="ARBA00022962"/>
    </source>
</evidence>
<dbReference type="EC" id="6.3.5.12" evidence="8"/>
<keyword evidence="12" id="KW-1185">Reference proteome</keyword>
<dbReference type="Pfam" id="PF01656">
    <property type="entry name" value="CbiA"/>
    <property type="match status" value="1"/>
</dbReference>
<keyword evidence="7 8" id="KW-0315">Glutamine amidotransferase</keyword>
<dbReference type="NCBIfam" id="NF002204">
    <property type="entry name" value="PRK01077.1"/>
    <property type="match status" value="1"/>
</dbReference>
<comment type="catalytic activity">
    <reaction evidence="8">
        <text>Ni-sirohydrochlorin + 2 L-glutamine + 2 ATP + 2 H2O = Ni-sirohydrochlorin a,c-diamide + 2 L-glutamate + 2 ADP + 2 phosphate + 2 H(+)</text>
        <dbReference type="Rhea" id="RHEA:52896"/>
        <dbReference type="ChEBI" id="CHEBI:15377"/>
        <dbReference type="ChEBI" id="CHEBI:15378"/>
        <dbReference type="ChEBI" id="CHEBI:29985"/>
        <dbReference type="ChEBI" id="CHEBI:30616"/>
        <dbReference type="ChEBI" id="CHEBI:43474"/>
        <dbReference type="ChEBI" id="CHEBI:58359"/>
        <dbReference type="ChEBI" id="CHEBI:136841"/>
        <dbReference type="ChEBI" id="CHEBI:136887"/>
        <dbReference type="ChEBI" id="CHEBI:456216"/>
        <dbReference type="EC" id="6.3.5.12"/>
    </reaction>
</comment>
<comment type="caution">
    <text evidence="11">The sequence shown here is derived from an EMBL/GenBank/DDBJ whole genome shotgun (WGS) entry which is preliminary data.</text>
</comment>
<comment type="pathway">
    <text evidence="8">Cofactor biosynthesis; adenosylcobalamin biosynthesis; cob(II)yrinate a,c-diamide from sirohydrochlorin (anaerobic route): step 10/10.</text>
</comment>
<dbReference type="NCBIfam" id="NF033195">
    <property type="entry name" value="F430_CfbB"/>
    <property type="match status" value="1"/>
</dbReference>
<dbReference type="PANTHER" id="PTHR43873">
    <property type="entry name" value="COBYRINATE A,C-DIAMIDE SYNTHASE"/>
    <property type="match status" value="1"/>
</dbReference>
<dbReference type="GO" id="GO:0042242">
    <property type="term" value="F:cobyrinic acid a,c-diamide synthase activity"/>
    <property type="evidence" value="ECO:0007669"/>
    <property type="project" value="UniProtKB-UniRule"/>
</dbReference>
<reference evidence="11 12" key="1">
    <citation type="journal article" date="2011" name="Appl. Environ. Microbiol.">
        <title>Methanogenic archaea isolated from Taiwan's Chelungpu fault.</title>
        <authorList>
            <person name="Wu S.Y."/>
            <person name="Lai M.C."/>
        </authorList>
    </citation>
    <scope>NUCLEOTIDE SEQUENCE [LARGE SCALE GENOMIC DNA]</scope>
    <source>
        <strain evidence="11 12">St545Mb</strain>
    </source>
</reference>
<keyword evidence="4 8" id="KW-0547">Nucleotide-binding</keyword>
<dbReference type="Gene3D" id="3.40.50.300">
    <property type="entry name" value="P-loop containing nucleotide triphosphate hydrolases"/>
    <property type="match status" value="1"/>
</dbReference>
<dbReference type="NCBIfam" id="TIGR00379">
    <property type="entry name" value="cobB"/>
    <property type="match status" value="1"/>
</dbReference>
<name>A0AAE3H9L8_9EURY</name>
<dbReference type="CDD" id="cd03130">
    <property type="entry name" value="GATase1_CobB"/>
    <property type="match status" value="1"/>
</dbReference>
<comment type="similarity">
    <text evidence="8">Belongs to the CobB/CbiA family.</text>
</comment>
<evidence type="ECO:0000256" key="8">
    <source>
        <dbReference type="HAMAP-Rule" id="MF_00027"/>
    </source>
</evidence>
<dbReference type="CDD" id="cd05388">
    <property type="entry name" value="CobB_N"/>
    <property type="match status" value="1"/>
</dbReference>
<dbReference type="GO" id="GO:0005524">
    <property type="term" value="F:ATP binding"/>
    <property type="evidence" value="ECO:0007669"/>
    <property type="project" value="UniProtKB-UniRule"/>
</dbReference>
<dbReference type="PANTHER" id="PTHR43873:SF1">
    <property type="entry name" value="COBYRINATE A,C-DIAMIDE SYNTHASE"/>
    <property type="match status" value="1"/>
</dbReference>
<comment type="function">
    <text evidence="8">Catalyzes the ATP-dependent amidation of the two carboxylate groups at positions a and c of cobyrinate, using either L-glutamine or ammonia as the nitrogen source. Involved in the biosynthesis of the unique nickel-containing tetrapyrrole coenzyme F430, the prosthetic group of methyl-coenzyme M reductase (MCR), which plays a key role in methanogenesis and anaerobic methane oxidation. Catalyzes the ATP-dependent amidation of the two carboxylate groups at positions a and c of Ni-sirohydrochlorin, using L-glutamine or ammonia as the nitrogen source.</text>
</comment>
<evidence type="ECO:0000256" key="6">
    <source>
        <dbReference type="ARBA" id="ARBA00022842"/>
    </source>
</evidence>
<comment type="miscellaneous">
    <text evidence="8">The a and c carboxylates of cobyrinate and Ni-sirohydrochlorin are activated for nucleophilic attack via formation of a phosphorylated intermediate by ATP. CbiA catalyzes first the amidation of the c-carboxylate, and then that of the a-carboxylate.</text>
</comment>
<dbReference type="Proteomes" id="UP001206983">
    <property type="component" value="Unassembled WGS sequence"/>
</dbReference>
<dbReference type="HAMAP" id="MF_00027">
    <property type="entry name" value="CobB_CbiA"/>
    <property type="match status" value="1"/>
</dbReference>
<dbReference type="SUPFAM" id="SSF52540">
    <property type="entry name" value="P-loop containing nucleoside triphosphate hydrolases"/>
    <property type="match status" value="1"/>
</dbReference>
<keyword evidence="3 8" id="KW-0436">Ligase</keyword>
<gene>
    <name evidence="8" type="primary">cbiA</name>
    <name evidence="8" type="synonym">cfbB</name>
    <name evidence="11" type="ORF">PV02_03180</name>
</gene>
<evidence type="ECO:0000256" key="2">
    <source>
        <dbReference type="ARBA" id="ARBA00022573"/>
    </source>
</evidence>
<feature type="active site" description="Nucleophile" evidence="8">
    <location>
        <position position="362"/>
    </location>
</feature>
<keyword evidence="5 8" id="KW-0067">ATP-binding</keyword>
<proteinExistence type="inferred from homology"/>
<keyword evidence="6 8" id="KW-0460">Magnesium</keyword>
<dbReference type="Gene3D" id="3.40.50.880">
    <property type="match status" value="1"/>
</dbReference>